<proteinExistence type="predicted"/>
<dbReference type="AlphaFoldDB" id="A0A8J6JEI3"/>
<sequence>MFDLLELEPFLPSNPSPEYKKQLAVVDPSLQTIPDLTSRAFFDGFWEENAKLSSIEPEESFLHGLRMGAQLILALAQPLPKTPRP</sequence>
<organism evidence="1 2">
    <name type="scientific">Lawsonibacter hominis</name>
    <dbReference type="NCBI Taxonomy" id="2763053"/>
    <lineage>
        <taxon>Bacteria</taxon>
        <taxon>Bacillati</taxon>
        <taxon>Bacillota</taxon>
        <taxon>Clostridia</taxon>
        <taxon>Eubacteriales</taxon>
        <taxon>Oscillospiraceae</taxon>
        <taxon>Lawsonibacter</taxon>
    </lineage>
</organism>
<protein>
    <submittedName>
        <fullName evidence="1">Uncharacterized protein</fullName>
    </submittedName>
</protein>
<keyword evidence="2" id="KW-1185">Reference proteome</keyword>
<evidence type="ECO:0000313" key="1">
    <source>
        <dbReference type="EMBL" id="MBC5733315.1"/>
    </source>
</evidence>
<evidence type="ECO:0000313" key="2">
    <source>
        <dbReference type="Proteomes" id="UP000661435"/>
    </source>
</evidence>
<name>A0A8J6JEI3_9FIRM</name>
<gene>
    <name evidence="1" type="ORF">H8S57_06200</name>
</gene>
<dbReference type="EMBL" id="JACOPP010000006">
    <property type="protein sequence ID" value="MBC5733315.1"/>
    <property type="molecule type" value="Genomic_DNA"/>
</dbReference>
<accession>A0A8J6JEI3</accession>
<comment type="caution">
    <text evidence="1">The sequence shown here is derived from an EMBL/GenBank/DDBJ whole genome shotgun (WGS) entry which is preliminary data.</text>
</comment>
<dbReference type="Proteomes" id="UP000661435">
    <property type="component" value="Unassembled WGS sequence"/>
</dbReference>
<reference evidence="1" key="1">
    <citation type="submission" date="2020-08" db="EMBL/GenBank/DDBJ databases">
        <title>Genome public.</title>
        <authorList>
            <person name="Liu C."/>
            <person name="Sun Q."/>
        </authorList>
    </citation>
    <scope>NUCLEOTIDE SEQUENCE</scope>
    <source>
        <strain evidence="1">NSJ-51</strain>
    </source>
</reference>
<dbReference type="RefSeq" id="WP_186907218.1">
    <property type="nucleotide sequence ID" value="NZ_JACOPP010000006.1"/>
</dbReference>